<evidence type="ECO:0000259" key="1">
    <source>
        <dbReference type="Pfam" id="PF26133"/>
    </source>
</evidence>
<gene>
    <name evidence="2" type="ORF">ORAREDHAP_LOCUS4615</name>
</gene>
<evidence type="ECO:0000313" key="3">
    <source>
        <dbReference type="Proteomes" id="UP000507245"/>
    </source>
</evidence>
<keyword evidence="3" id="KW-1185">Reference proteome</keyword>
<protein>
    <recommendedName>
        <fullName evidence="1">DUF8039 domain-containing protein</fullName>
    </recommendedName>
</protein>
<dbReference type="InterPro" id="IPR058352">
    <property type="entry name" value="DUF8039"/>
</dbReference>
<dbReference type="EMBL" id="CAEKKB010000001">
    <property type="protein sequence ID" value="CAB4294332.1"/>
    <property type="molecule type" value="Genomic_DNA"/>
</dbReference>
<evidence type="ECO:0000313" key="2">
    <source>
        <dbReference type="EMBL" id="CAB4294332.1"/>
    </source>
</evidence>
<sequence>MLIRANAQGFGSLVANSANQASSPNIQANSANCKAKFVNLQSKSKSANHKAIKNDALEASSANHRAKSANLLSKLVNLEAFSIHHCGNSANIQGKKCKLLHWTGSGEVVALAEISSTNPQDNVHFAPLGPDCWKVWVLEVLVRGQPLFRPTHEFFLIEDAVLSTTTWPIKFISFD</sequence>
<feature type="domain" description="DUF8039" evidence="1">
    <location>
        <begin position="95"/>
        <end position="174"/>
    </location>
</feature>
<organism evidence="2 3">
    <name type="scientific">Prunus armeniaca</name>
    <name type="common">Apricot</name>
    <name type="synonym">Armeniaca vulgaris</name>
    <dbReference type="NCBI Taxonomy" id="36596"/>
    <lineage>
        <taxon>Eukaryota</taxon>
        <taxon>Viridiplantae</taxon>
        <taxon>Streptophyta</taxon>
        <taxon>Embryophyta</taxon>
        <taxon>Tracheophyta</taxon>
        <taxon>Spermatophyta</taxon>
        <taxon>Magnoliopsida</taxon>
        <taxon>eudicotyledons</taxon>
        <taxon>Gunneridae</taxon>
        <taxon>Pentapetalae</taxon>
        <taxon>rosids</taxon>
        <taxon>fabids</taxon>
        <taxon>Rosales</taxon>
        <taxon>Rosaceae</taxon>
        <taxon>Amygdaloideae</taxon>
        <taxon>Amygdaleae</taxon>
        <taxon>Prunus</taxon>
    </lineage>
</organism>
<dbReference type="Pfam" id="PF26133">
    <property type="entry name" value="DUF8039"/>
    <property type="match status" value="1"/>
</dbReference>
<accession>A0A6J5W2W5</accession>
<dbReference type="AlphaFoldDB" id="A0A6J5W2W5"/>
<dbReference type="OrthoDB" id="1730237at2759"/>
<proteinExistence type="predicted"/>
<dbReference type="Proteomes" id="UP000507245">
    <property type="component" value="Unassembled WGS sequence"/>
</dbReference>
<name>A0A6J5W2W5_PRUAR</name>
<reference evidence="3" key="1">
    <citation type="journal article" date="2020" name="Genome Biol.">
        <title>Gamete binning: chromosome-level and haplotype-resolved genome assembly enabled by high-throughput single-cell sequencing of gamete genomes.</title>
        <authorList>
            <person name="Campoy J.A."/>
            <person name="Sun H."/>
            <person name="Goel M."/>
            <person name="Jiao W.-B."/>
            <person name="Folz-Donahue K."/>
            <person name="Wang N."/>
            <person name="Rubio M."/>
            <person name="Liu C."/>
            <person name="Kukat C."/>
            <person name="Ruiz D."/>
            <person name="Huettel B."/>
            <person name="Schneeberger K."/>
        </authorList>
    </citation>
    <scope>NUCLEOTIDE SEQUENCE [LARGE SCALE GENOMIC DNA]</scope>
    <source>
        <strain evidence="3">cv. Rojo Pasion</strain>
    </source>
</reference>